<organism evidence="2">
    <name type="scientific">Oryza meridionalis</name>
    <dbReference type="NCBI Taxonomy" id="40149"/>
    <lineage>
        <taxon>Eukaryota</taxon>
        <taxon>Viridiplantae</taxon>
        <taxon>Streptophyta</taxon>
        <taxon>Embryophyta</taxon>
        <taxon>Tracheophyta</taxon>
        <taxon>Spermatophyta</taxon>
        <taxon>Magnoliopsida</taxon>
        <taxon>Liliopsida</taxon>
        <taxon>Poales</taxon>
        <taxon>Poaceae</taxon>
        <taxon>BOP clade</taxon>
        <taxon>Oryzoideae</taxon>
        <taxon>Oryzeae</taxon>
        <taxon>Oryzinae</taxon>
        <taxon>Oryza</taxon>
    </lineage>
</organism>
<dbReference type="EnsemblPlants" id="OMERI05G11240.1">
    <property type="protein sequence ID" value="OMERI05G11240.1"/>
    <property type="gene ID" value="OMERI05G11240"/>
</dbReference>
<dbReference type="AlphaFoldDB" id="A0A0E0DQ80"/>
<evidence type="ECO:0000313" key="3">
    <source>
        <dbReference type="Proteomes" id="UP000008021"/>
    </source>
</evidence>
<protein>
    <submittedName>
        <fullName evidence="2">Uncharacterized protein</fullName>
    </submittedName>
</protein>
<keyword evidence="3" id="KW-1185">Reference proteome</keyword>
<reference evidence="2" key="2">
    <citation type="submission" date="2018-05" db="EMBL/GenBank/DDBJ databases">
        <title>OmerRS3 (Oryza meridionalis Reference Sequence Version 3).</title>
        <authorList>
            <person name="Zhang J."/>
            <person name="Kudrna D."/>
            <person name="Lee S."/>
            <person name="Talag J."/>
            <person name="Welchert J."/>
            <person name="Wing R.A."/>
        </authorList>
    </citation>
    <scope>NUCLEOTIDE SEQUENCE [LARGE SCALE GENOMIC DNA]</scope>
    <source>
        <strain evidence="2">cv. OR44</strain>
    </source>
</reference>
<dbReference type="Gramene" id="OMERI05G11240.1">
    <property type="protein sequence ID" value="OMERI05G11240.1"/>
    <property type="gene ID" value="OMERI05G11240"/>
</dbReference>
<evidence type="ECO:0000313" key="2">
    <source>
        <dbReference type="EnsemblPlants" id="OMERI05G11240.1"/>
    </source>
</evidence>
<dbReference type="HOGENOM" id="CLU_1463416_0_0_1"/>
<sequence>MEAADGRRQWGSGDGLKAVGDGGWHAAARQLAAPRRIPLRMACPFGMVVKLATEDGDLAMRLLRAAAEVFRSRWRRPFGRRWPKRHRRILGKETAGLGGGGIVCSGVWQKRLGVRAEDFSGGGGGPRGSVEPRRWWPECRCKVRSEEADPVGGGCPRGGRCLRVRVEEIFLDGGCRDLRRRPLGQRRAGNPGGKEDPEDGGGPRGGRGLGI</sequence>
<reference evidence="2" key="1">
    <citation type="submission" date="2015-04" db="UniProtKB">
        <authorList>
            <consortium name="EnsemblPlants"/>
        </authorList>
    </citation>
    <scope>IDENTIFICATION</scope>
</reference>
<feature type="compositionally biased region" description="Gly residues" evidence="1">
    <location>
        <begin position="200"/>
        <end position="211"/>
    </location>
</feature>
<evidence type="ECO:0000256" key="1">
    <source>
        <dbReference type="SAM" id="MobiDB-lite"/>
    </source>
</evidence>
<name>A0A0E0DQ80_9ORYZ</name>
<accession>A0A0E0DQ80</accession>
<proteinExistence type="predicted"/>
<feature type="region of interest" description="Disordered" evidence="1">
    <location>
        <begin position="181"/>
        <end position="211"/>
    </location>
</feature>
<dbReference type="Proteomes" id="UP000008021">
    <property type="component" value="Chromosome 5"/>
</dbReference>